<dbReference type="OrthoDB" id="6670788at2"/>
<evidence type="ECO:0000259" key="4">
    <source>
        <dbReference type="PROSITE" id="PS01124"/>
    </source>
</evidence>
<comment type="caution">
    <text evidence="5">The sequence shown here is derived from an EMBL/GenBank/DDBJ whole genome shotgun (WGS) entry which is preliminary data.</text>
</comment>
<dbReference type="PANTHER" id="PTHR47893:SF1">
    <property type="entry name" value="REGULATORY PROTEIN PCHR"/>
    <property type="match status" value="1"/>
</dbReference>
<dbReference type="Gene3D" id="1.10.10.60">
    <property type="entry name" value="Homeodomain-like"/>
    <property type="match status" value="1"/>
</dbReference>
<dbReference type="SMART" id="SM00342">
    <property type="entry name" value="HTH_ARAC"/>
    <property type="match status" value="1"/>
</dbReference>
<dbReference type="GO" id="GO:0003700">
    <property type="term" value="F:DNA-binding transcription factor activity"/>
    <property type="evidence" value="ECO:0007669"/>
    <property type="project" value="InterPro"/>
</dbReference>
<accession>A0A2U2N9T6</accession>
<keyword evidence="3" id="KW-0804">Transcription</keyword>
<dbReference type="InterPro" id="IPR009057">
    <property type="entry name" value="Homeodomain-like_sf"/>
</dbReference>
<keyword evidence="2" id="KW-0238">DNA-binding</keyword>
<proteinExistence type="predicted"/>
<evidence type="ECO:0000313" key="6">
    <source>
        <dbReference type="Proteomes" id="UP000245474"/>
    </source>
</evidence>
<evidence type="ECO:0000313" key="5">
    <source>
        <dbReference type="EMBL" id="PWG65709.1"/>
    </source>
</evidence>
<keyword evidence="1" id="KW-0805">Transcription regulation</keyword>
<dbReference type="EMBL" id="QFFI01000001">
    <property type="protein sequence ID" value="PWG65709.1"/>
    <property type="molecule type" value="Genomic_DNA"/>
</dbReference>
<dbReference type="PROSITE" id="PS00041">
    <property type="entry name" value="HTH_ARAC_FAMILY_1"/>
    <property type="match status" value="1"/>
</dbReference>
<dbReference type="InterPro" id="IPR018062">
    <property type="entry name" value="HTH_AraC-typ_CS"/>
</dbReference>
<dbReference type="InterPro" id="IPR018060">
    <property type="entry name" value="HTH_AraC"/>
</dbReference>
<dbReference type="SUPFAM" id="SSF46689">
    <property type="entry name" value="Homeodomain-like"/>
    <property type="match status" value="2"/>
</dbReference>
<reference evidence="5 6" key="1">
    <citation type="submission" date="2018-05" db="EMBL/GenBank/DDBJ databases">
        <title>Spiribacter halobius sp. nov., a moderately halophilic bacterium isolated from marine solar saltern.</title>
        <authorList>
            <person name="Zheng W.-S."/>
            <person name="Lu D.-C."/>
            <person name="Du Z.-J."/>
        </authorList>
    </citation>
    <scope>NUCLEOTIDE SEQUENCE [LARGE SCALE GENOMIC DNA]</scope>
    <source>
        <strain evidence="5 6">E85</strain>
    </source>
</reference>
<feature type="domain" description="HTH araC/xylS-type" evidence="4">
    <location>
        <begin position="233"/>
        <end position="330"/>
    </location>
</feature>
<dbReference type="Proteomes" id="UP000245474">
    <property type="component" value="Unassembled WGS sequence"/>
</dbReference>
<sequence length="334" mass="35714">MASVGAARDADSRGGQILTPAELSAFETRYRLRHRFARAANDAGSTCLPAVAEGRVEELEPRDGLRMVGSDLIIHRTYAAVAQPEAPAHASVIVLLQGTAELECAGELLPLRGGGAALVVHPGGGALSALHPAGQHIRAVNVSLLEGSPLPEPTLAARFGARFRCPTPGLWPVPLPRGLAAGLDEWLRGGRRAALAELEAMGLALQLLAHALPMAAPMEQSGARPVRERALLERVRQRLETRPGESHTLDGLAALACMSPSALREKFAQAYGCSVFTYLRERRLTLARRLLEEGQTVQAAAETAGYTHPSNFATAFRARFGIPPRAVRRMRHIA</sequence>
<dbReference type="RefSeq" id="WP_109674997.1">
    <property type="nucleotide sequence ID" value="NZ_CP086615.1"/>
</dbReference>
<keyword evidence="6" id="KW-1185">Reference proteome</keyword>
<protein>
    <submittedName>
        <fullName evidence="5">AraC family transcriptional regulator</fullName>
    </submittedName>
</protein>
<evidence type="ECO:0000256" key="3">
    <source>
        <dbReference type="ARBA" id="ARBA00023163"/>
    </source>
</evidence>
<dbReference type="PROSITE" id="PS01124">
    <property type="entry name" value="HTH_ARAC_FAMILY_2"/>
    <property type="match status" value="1"/>
</dbReference>
<evidence type="ECO:0000256" key="1">
    <source>
        <dbReference type="ARBA" id="ARBA00023015"/>
    </source>
</evidence>
<dbReference type="AlphaFoldDB" id="A0A2U2N9T6"/>
<organism evidence="5 6">
    <name type="scientific">Sediminicurvatus halobius</name>
    <dbReference type="NCBI Taxonomy" id="2182432"/>
    <lineage>
        <taxon>Bacteria</taxon>
        <taxon>Pseudomonadati</taxon>
        <taxon>Pseudomonadota</taxon>
        <taxon>Gammaproteobacteria</taxon>
        <taxon>Chromatiales</taxon>
        <taxon>Ectothiorhodospiraceae</taxon>
        <taxon>Sediminicurvatus</taxon>
    </lineage>
</organism>
<dbReference type="GO" id="GO:0043565">
    <property type="term" value="F:sequence-specific DNA binding"/>
    <property type="evidence" value="ECO:0007669"/>
    <property type="project" value="InterPro"/>
</dbReference>
<evidence type="ECO:0000256" key="2">
    <source>
        <dbReference type="ARBA" id="ARBA00023125"/>
    </source>
</evidence>
<gene>
    <name evidence="5" type="ORF">DEM34_00080</name>
</gene>
<name>A0A2U2N9T6_9GAMM</name>
<dbReference type="PANTHER" id="PTHR47893">
    <property type="entry name" value="REGULATORY PROTEIN PCHR"/>
    <property type="match status" value="1"/>
</dbReference>
<dbReference type="Pfam" id="PF12833">
    <property type="entry name" value="HTH_18"/>
    <property type="match status" value="1"/>
</dbReference>
<dbReference type="InterPro" id="IPR053142">
    <property type="entry name" value="PchR_regulatory_protein"/>
</dbReference>